<name>A0AAE8YF61_9CAUD</name>
<reference evidence="1" key="1">
    <citation type="submission" date="2021-10" db="EMBL/GenBank/DDBJ databases">
        <authorList>
            <person name="Gelman D."/>
            <person name="Alkalay-Oren S."/>
            <person name="Coppenhagen-Glazer S."/>
            <person name="Hazan R."/>
        </authorList>
    </citation>
    <scope>NUCLEOTIDE SEQUENCE</scope>
</reference>
<organism evidence="1 2">
    <name type="scientific">Burkholderia phage BgManors32</name>
    <dbReference type="NCBI Taxonomy" id="2894335"/>
    <lineage>
        <taxon>Viruses</taxon>
        <taxon>Duplodnaviria</taxon>
        <taxon>Heunggongvirae</taxon>
        <taxon>Uroviricota</taxon>
        <taxon>Caudoviricetes</taxon>
        <taxon>Bigmanorsvirus</taxon>
        <taxon>Bigmanorsvirus bgmanors32</taxon>
    </lineage>
</organism>
<sequence>MEARNIHKHGEYKGFSTDSVLRLVPNGFVVVAQTIVGPTRRFPMQLVKVERRGFVFETENDALAASTLSVHQAIDSVCP</sequence>
<accession>A0AAE8YF61</accession>
<protein>
    <submittedName>
        <fullName evidence="1">Uncharacterized protein</fullName>
    </submittedName>
</protein>
<dbReference type="KEGG" id="vg:77944334"/>
<dbReference type="GeneID" id="77944334"/>
<evidence type="ECO:0000313" key="2">
    <source>
        <dbReference type="Proteomes" id="UP000828188"/>
    </source>
</evidence>
<keyword evidence="2" id="KW-1185">Reference proteome</keyword>
<evidence type="ECO:0000313" key="1">
    <source>
        <dbReference type="EMBL" id="UEW68589.1"/>
    </source>
</evidence>
<dbReference type="Proteomes" id="UP000828188">
    <property type="component" value="Segment"/>
</dbReference>
<dbReference type="RefSeq" id="YP_010668191.1">
    <property type="nucleotide sequence ID" value="NC_070955.1"/>
</dbReference>
<dbReference type="EMBL" id="OK665842">
    <property type="protein sequence ID" value="UEW68589.1"/>
    <property type="molecule type" value="Genomic_DNA"/>
</dbReference>
<proteinExistence type="predicted"/>